<feature type="chain" id="PRO_5042147887" description="Tetratricopeptide repeat protein" evidence="1">
    <location>
        <begin position="19"/>
        <end position="317"/>
    </location>
</feature>
<feature type="signal peptide" evidence="1">
    <location>
        <begin position="1"/>
        <end position="18"/>
    </location>
</feature>
<dbReference type="SUPFAM" id="SSF48452">
    <property type="entry name" value="TPR-like"/>
    <property type="match status" value="1"/>
</dbReference>
<keyword evidence="1" id="KW-0732">Signal</keyword>
<evidence type="ECO:0000313" key="3">
    <source>
        <dbReference type="Proteomes" id="UP001230188"/>
    </source>
</evidence>
<dbReference type="EMBL" id="JAQMWT010000014">
    <property type="protein sequence ID" value="KAJ8613990.1"/>
    <property type="molecule type" value="Genomic_DNA"/>
</dbReference>
<dbReference type="Pfam" id="PF13432">
    <property type="entry name" value="TPR_16"/>
    <property type="match status" value="1"/>
</dbReference>
<dbReference type="InterPro" id="IPR019734">
    <property type="entry name" value="TPR_rpt"/>
</dbReference>
<dbReference type="SMART" id="SM00028">
    <property type="entry name" value="TPR"/>
    <property type="match status" value="3"/>
</dbReference>
<evidence type="ECO:0000256" key="1">
    <source>
        <dbReference type="SAM" id="SignalP"/>
    </source>
</evidence>
<comment type="caution">
    <text evidence="2">The sequence shown here is derived from an EMBL/GenBank/DDBJ whole genome shotgun (WGS) entry which is preliminary data.</text>
</comment>
<name>A0AAD7UPH2_9STRA</name>
<protein>
    <recommendedName>
        <fullName evidence="4">Tetratricopeptide repeat protein</fullName>
    </recommendedName>
</protein>
<dbReference type="Gene3D" id="1.25.40.10">
    <property type="entry name" value="Tetratricopeptide repeat domain"/>
    <property type="match status" value="2"/>
</dbReference>
<evidence type="ECO:0008006" key="4">
    <source>
        <dbReference type="Google" id="ProtNLM"/>
    </source>
</evidence>
<keyword evidence="3" id="KW-1185">Reference proteome</keyword>
<dbReference type="InterPro" id="IPR011990">
    <property type="entry name" value="TPR-like_helical_dom_sf"/>
</dbReference>
<organism evidence="2 3">
    <name type="scientific">Chrysophaeum taylorii</name>
    <dbReference type="NCBI Taxonomy" id="2483200"/>
    <lineage>
        <taxon>Eukaryota</taxon>
        <taxon>Sar</taxon>
        <taxon>Stramenopiles</taxon>
        <taxon>Ochrophyta</taxon>
        <taxon>Pelagophyceae</taxon>
        <taxon>Pelagomonadales</taxon>
        <taxon>Pelagomonadaceae</taxon>
        <taxon>Chrysophaeum</taxon>
    </lineage>
</organism>
<evidence type="ECO:0000313" key="2">
    <source>
        <dbReference type="EMBL" id="KAJ8613990.1"/>
    </source>
</evidence>
<sequence>MFLFRCVAFASLAVSSFSFDSSSPSGGCNSINPPDRLTAMKRVFLLLVPAVVVEGVYPAMSSRRALWSGFATAALPEDEVSRALSLFTQGKYDESLEAWVELTMAAPRERLYWSNRGTVELVVGSSRGDAALLRGAVESFDRAAALGDEDPVSLNNRGNALAALDRWEEAAAAYDAAAAAAARSKVSTSVASENRAQVAVELGDLADAERRTLAILRRDPNFLDARALLAAIRFKRGDLAGAEDSYAQICRPTVSAPNRFRPPTPGIGGTDWCEIYSDTAVVRGRWTPASLAAYDAFLRSRPPAARIVANANPFKDT</sequence>
<dbReference type="Proteomes" id="UP001230188">
    <property type="component" value="Unassembled WGS sequence"/>
</dbReference>
<dbReference type="AlphaFoldDB" id="A0AAD7UPH2"/>
<gene>
    <name evidence="2" type="ORF">CTAYLR_005633</name>
</gene>
<proteinExistence type="predicted"/>
<accession>A0AAD7UPH2</accession>
<reference evidence="2" key="1">
    <citation type="submission" date="2023-01" db="EMBL/GenBank/DDBJ databases">
        <title>Metagenome sequencing of chrysophaentin producing Chrysophaeum taylorii.</title>
        <authorList>
            <person name="Davison J."/>
            <person name="Bewley C."/>
        </authorList>
    </citation>
    <scope>NUCLEOTIDE SEQUENCE</scope>
    <source>
        <strain evidence="2">NIES-1699</strain>
    </source>
</reference>